<dbReference type="GO" id="GO:0022625">
    <property type="term" value="C:cytosolic large ribosomal subunit"/>
    <property type="evidence" value="ECO:0007669"/>
    <property type="project" value="TreeGrafter"/>
</dbReference>
<dbReference type="GO" id="GO:0002181">
    <property type="term" value="P:cytoplasmic translation"/>
    <property type="evidence" value="ECO:0007669"/>
    <property type="project" value="TreeGrafter"/>
</dbReference>
<dbReference type="WBParaSite" id="maker-unitig_42051-snap-gene-0.2-mRNA-1">
    <property type="protein sequence ID" value="maker-unitig_42051-snap-gene-0.2-mRNA-1"/>
    <property type="gene ID" value="maker-unitig_42051-snap-gene-0.2"/>
</dbReference>
<reference evidence="3" key="1">
    <citation type="submission" date="2016-11" db="UniProtKB">
        <authorList>
            <consortium name="WormBaseParasite"/>
        </authorList>
    </citation>
    <scope>IDENTIFICATION</scope>
</reference>
<organism evidence="2 3">
    <name type="scientific">Macrostomum lignano</name>
    <dbReference type="NCBI Taxonomy" id="282301"/>
    <lineage>
        <taxon>Eukaryota</taxon>
        <taxon>Metazoa</taxon>
        <taxon>Spiralia</taxon>
        <taxon>Lophotrochozoa</taxon>
        <taxon>Platyhelminthes</taxon>
        <taxon>Rhabditophora</taxon>
        <taxon>Macrostomorpha</taxon>
        <taxon>Macrostomida</taxon>
        <taxon>Macrostomidae</taxon>
        <taxon>Macrostomum</taxon>
    </lineage>
</organism>
<name>A0A1I8FP09_9PLAT</name>
<dbReference type="Pfam" id="PF01159">
    <property type="entry name" value="Ribosomal_L6e"/>
    <property type="match status" value="1"/>
</dbReference>
<sequence>ASGGASGGPGAPVELIFYGRWTGARLDYILAAVWTGMFSPGWGMDFHKAASCRSIRNIIWRNQQFDELQSYCRKMNYQETFVQKWLMLFDADQKTAASPTTNTANALGLPPKKDVIAKHKSQQSKGKKSGKTARAVKVAKRRKEQEETRVTVETVKPPVQEEVVQPPPKAAAAGQAPQPPPSQAPSRRSRIRNEQLSYSGVMLHSRARVLAKKVGGQQAGQEAERERPAPPLSSDRPWLRSHRGDKNGGIRQSAHRAYLEAAPSSSSQDLRAAATSPQSLHPAGSVLILLAGRHAASGCVFLKQLASGLLLVTGAIQGQRLPAETRLPELRDRHQDSAGAGDLRLPERLNDAYFRRSQSKQKASSAAQGPVHPARRPPTSSPRSVARTRSRSNSQVMSALVKLGRPDKKLMLAYLSSLFSLKSGQRPHDMVF</sequence>
<dbReference type="PANTHER" id="PTHR10715">
    <property type="entry name" value="60S RIBOSOMAL PROTEIN L6"/>
    <property type="match status" value="1"/>
</dbReference>
<dbReference type="GO" id="GO:0003735">
    <property type="term" value="F:structural constituent of ribosome"/>
    <property type="evidence" value="ECO:0007669"/>
    <property type="project" value="InterPro"/>
</dbReference>
<proteinExistence type="predicted"/>
<dbReference type="Proteomes" id="UP000095280">
    <property type="component" value="Unplaced"/>
</dbReference>
<dbReference type="InterPro" id="IPR000915">
    <property type="entry name" value="60S_ribosomal_eL6"/>
</dbReference>
<protein>
    <submittedName>
        <fullName evidence="3">SANT domain-containing protein</fullName>
    </submittedName>
</protein>
<dbReference type="GO" id="GO:0000027">
    <property type="term" value="P:ribosomal large subunit assembly"/>
    <property type="evidence" value="ECO:0007669"/>
    <property type="project" value="TreeGrafter"/>
</dbReference>
<dbReference type="PANTHER" id="PTHR10715:SF0">
    <property type="entry name" value="LARGE RIBOSOMAL SUBUNIT PROTEIN EL6"/>
    <property type="match status" value="1"/>
</dbReference>
<accession>A0A1I8FP09</accession>
<feature type="compositionally biased region" description="Low complexity" evidence="1">
    <location>
        <begin position="377"/>
        <end position="387"/>
    </location>
</feature>
<dbReference type="GO" id="GO:0003723">
    <property type="term" value="F:RNA binding"/>
    <property type="evidence" value="ECO:0007669"/>
    <property type="project" value="TreeGrafter"/>
</dbReference>
<evidence type="ECO:0000256" key="1">
    <source>
        <dbReference type="SAM" id="MobiDB-lite"/>
    </source>
</evidence>
<evidence type="ECO:0000313" key="2">
    <source>
        <dbReference type="Proteomes" id="UP000095280"/>
    </source>
</evidence>
<feature type="region of interest" description="Disordered" evidence="1">
    <location>
        <begin position="117"/>
        <end position="190"/>
    </location>
</feature>
<keyword evidence="2" id="KW-1185">Reference proteome</keyword>
<evidence type="ECO:0000313" key="3">
    <source>
        <dbReference type="WBParaSite" id="maker-unitig_42051-snap-gene-0.2-mRNA-1"/>
    </source>
</evidence>
<feature type="compositionally biased region" description="Basic residues" evidence="1">
    <location>
        <begin position="118"/>
        <end position="131"/>
    </location>
</feature>
<dbReference type="AlphaFoldDB" id="A0A1I8FP09"/>
<feature type="region of interest" description="Disordered" evidence="1">
    <location>
        <begin position="212"/>
        <end position="251"/>
    </location>
</feature>
<feature type="region of interest" description="Disordered" evidence="1">
    <location>
        <begin position="355"/>
        <end position="396"/>
    </location>
</feature>
<feature type="compositionally biased region" description="Low complexity" evidence="1">
    <location>
        <begin position="151"/>
        <end position="176"/>
    </location>
</feature>